<dbReference type="SMART" id="SM01321">
    <property type="entry name" value="Y1_Tnp"/>
    <property type="match status" value="1"/>
</dbReference>
<dbReference type="Proteomes" id="UP000289946">
    <property type="component" value="Unassembled WGS sequence"/>
</dbReference>
<feature type="domain" description="Transposase IS200-like" evidence="1">
    <location>
        <begin position="9"/>
        <end position="131"/>
    </location>
</feature>
<dbReference type="PANTHER" id="PTHR36966:SF1">
    <property type="entry name" value="REP-ASSOCIATED TYROSINE TRANSPOSASE"/>
    <property type="match status" value="1"/>
</dbReference>
<dbReference type="InterPro" id="IPR036515">
    <property type="entry name" value="Transposase_17_sf"/>
</dbReference>
<dbReference type="EMBL" id="RDRA01000020">
    <property type="protein sequence ID" value="RXG89436.1"/>
    <property type="molecule type" value="Genomic_DNA"/>
</dbReference>
<dbReference type="InterPro" id="IPR052715">
    <property type="entry name" value="RAYT_transposase"/>
</dbReference>
<dbReference type="InterPro" id="IPR002686">
    <property type="entry name" value="Transposase_17"/>
</dbReference>
<reference evidence="2 3" key="1">
    <citation type="submission" date="2018-10" db="EMBL/GenBank/DDBJ databases">
        <title>Bradyrhizobium sp. nov., isolated from effective nodules of peanut in China.</title>
        <authorList>
            <person name="Li Y."/>
        </authorList>
    </citation>
    <scope>NUCLEOTIDE SEQUENCE [LARGE SCALE GENOMIC DNA]</scope>
    <source>
        <strain evidence="2 3">CCBAU 51781</strain>
    </source>
</reference>
<gene>
    <name evidence="2" type="ORF">EAS62_31035</name>
</gene>
<protein>
    <submittedName>
        <fullName evidence="2">Transposase</fullName>
    </submittedName>
</protein>
<comment type="caution">
    <text evidence="2">The sequence shown here is derived from an EMBL/GenBank/DDBJ whole genome shotgun (WGS) entry which is preliminary data.</text>
</comment>
<keyword evidence="3" id="KW-1185">Reference proteome</keyword>
<evidence type="ECO:0000313" key="2">
    <source>
        <dbReference type="EMBL" id="RXG89436.1"/>
    </source>
</evidence>
<dbReference type="PANTHER" id="PTHR36966">
    <property type="entry name" value="REP-ASSOCIATED TYROSINE TRANSPOSASE"/>
    <property type="match status" value="1"/>
</dbReference>
<proteinExistence type="predicted"/>
<accession>A0ABY0DCU2</accession>
<organism evidence="2 3">
    <name type="scientific">Bradyrhizobium zhanjiangense</name>
    <dbReference type="NCBI Taxonomy" id="1325107"/>
    <lineage>
        <taxon>Bacteria</taxon>
        <taxon>Pseudomonadati</taxon>
        <taxon>Pseudomonadota</taxon>
        <taxon>Alphaproteobacteria</taxon>
        <taxon>Hyphomicrobiales</taxon>
        <taxon>Nitrobacteraceae</taxon>
        <taxon>Bradyrhizobium</taxon>
    </lineage>
</organism>
<dbReference type="RefSeq" id="WP_128941922.1">
    <property type="nucleotide sequence ID" value="NZ_RDRA01000020.1"/>
</dbReference>
<name>A0ABY0DCU2_9BRAD</name>
<evidence type="ECO:0000259" key="1">
    <source>
        <dbReference type="SMART" id="SM01321"/>
    </source>
</evidence>
<dbReference type="NCBIfam" id="NF047646">
    <property type="entry name" value="REP_Tyr_transpos"/>
    <property type="match status" value="1"/>
</dbReference>
<evidence type="ECO:0000313" key="3">
    <source>
        <dbReference type="Proteomes" id="UP000289946"/>
    </source>
</evidence>
<sequence>MVRYRRNFVPAGTFFFTATLDDRRSSVLIDHVDKLRGAFRMTRVERPFEIDAIVILPDHLHVIMTLPNDDADFPGRWRRIKSLFTHRLAASGAPISRNHRGEFALWQRRFWEHTIRNDADFERSADYIHFNPVKHGLVSSPTDWPYSSLHRYVRAGLLPADWGGTGEIDGNFGERGE</sequence>
<dbReference type="SUPFAM" id="SSF143422">
    <property type="entry name" value="Transposase IS200-like"/>
    <property type="match status" value="1"/>
</dbReference>
<dbReference type="Gene3D" id="3.30.70.1290">
    <property type="entry name" value="Transposase IS200-like"/>
    <property type="match status" value="1"/>
</dbReference>